<gene>
    <name evidence="4" type="ORF">F1559_004528</name>
</gene>
<dbReference type="GO" id="GO:0006355">
    <property type="term" value="P:regulation of DNA-templated transcription"/>
    <property type="evidence" value="ECO:0007669"/>
    <property type="project" value="TreeGrafter"/>
</dbReference>
<feature type="domain" description="FATC" evidence="3">
    <location>
        <begin position="843"/>
        <end position="875"/>
    </location>
</feature>
<dbReference type="Pfam" id="PF00454">
    <property type="entry name" value="PI3_PI4_kinase"/>
    <property type="match status" value="1"/>
</dbReference>
<dbReference type="GO" id="GO:0000124">
    <property type="term" value="C:SAGA complex"/>
    <property type="evidence" value="ECO:0007669"/>
    <property type="project" value="TreeGrafter"/>
</dbReference>
<dbReference type="SUPFAM" id="SSF56112">
    <property type="entry name" value="Protein kinase-like (PK-like)"/>
    <property type="match status" value="1"/>
</dbReference>
<name>A0A7J7IMC8_9RHOD</name>
<feature type="compositionally biased region" description="Polar residues" evidence="1">
    <location>
        <begin position="23"/>
        <end position="35"/>
    </location>
</feature>
<dbReference type="InterPro" id="IPR000403">
    <property type="entry name" value="PI3/4_kinase_cat_dom"/>
</dbReference>
<feature type="compositionally biased region" description="Low complexity" evidence="1">
    <location>
        <begin position="227"/>
        <end position="248"/>
    </location>
</feature>
<evidence type="ECO:0000313" key="4">
    <source>
        <dbReference type="EMBL" id="KAF6004266.1"/>
    </source>
</evidence>
<evidence type="ECO:0000256" key="1">
    <source>
        <dbReference type="SAM" id="MobiDB-lite"/>
    </source>
</evidence>
<feature type="compositionally biased region" description="Low complexity" evidence="1">
    <location>
        <begin position="183"/>
        <end position="195"/>
    </location>
</feature>
<dbReference type="OrthoDB" id="5570127at2759"/>
<feature type="compositionally biased region" description="Low complexity" evidence="1">
    <location>
        <begin position="160"/>
        <end position="172"/>
    </location>
</feature>
<dbReference type="PANTHER" id="PTHR11139">
    <property type="entry name" value="ATAXIA TELANGIECTASIA MUTATED ATM -RELATED"/>
    <property type="match status" value="1"/>
</dbReference>
<organism evidence="4 5">
    <name type="scientific">Cyanidiococcus yangmingshanensis</name>
    <dbReference type="NCBI Taxonomy" id="2690220"/>
    <lineage>
        <taxon>Eukaryota</taxon>
        <taxon>Rhodophyta</taxon>
        <taxon>Bangiophyceae</taxon>
        <taxon>Cyanidiales</taxon>
        <taxon>Cyanidiaceae</taxon>
        <taxon>Cyanidiococcus</taxon>
    </lineage>
</organism>
<dbReference type="InterPro" id="IPR011009">
    <property type="entry name" value="Kinase-like_dom_sf"/>
</dbReference>
<dbReference type="PANTHER" id="PTHR11139:SF1">
    <property type="entry name" value="TRANSFORMATION_TRANSCRIPTION DOMAIN-ASSOCIATED PROTEIN"/>
    <property type="match status" value="1"/>
</dbReference>
<dbReference type="GO" id="GO:0006281">
    <property type="term" value="P:DNA repair"/>
    <property type="evidence" value="ECO:0007669"/>
    <property type="project" value="TreeGrafter"/>
</dbReference>
<protein>
    <recommendedName>
        <fullName evidence="6">Non-specific serine/threonine protein kinase</fullName>
    </recommendedName>
</protein>
<dbReference type="InterPro" id="IPR003152">
    <property type="entry name" value="FATC_dom"/>
</dbReference>
<dbReference type="Gene3D" id="1.10.1070.11">
    <property type="entry name" value="Phosphatidylinositol 3-/4-kinase, catalytic domain"/>
    <property type="match status" value="1"/>
</dbReference>
<dbReference type="InterPro" id="IPR036940">
    <property type="entry name" value="PI3/4_kinase_cat_sf"/>
</dbReference>
<dbReference type="AlphaFoldDB" id="A0A7J7IMC8"/>
<evidence type="ECO:0008006" key="6">
    <source>
        <dbReference type="Google" id="ProtNLM"/>
    </source>
</evidence>
<dbReference type="PROSITE" id="PS51190">
    <property type="entry name" value="FATC"/>
    <property type="match status" value="1"/>
</dbReference>
<dbReference type="GO" id="GO:0005634">
    <property type="term" value="C:nucleus"/>
    <property type="evidence" value="ECO:0007669"/>
    <property type="project" value="TreeGrafter"/>
</dbReference>
<feature type="domain" description="PI3K/PI4K catalytic" evidence="2">
    <location>
        <begin position="460"/>
        <end position="785"/>
    </location>
</feature>
<feature type="region of interest" description="Disordered" evidence="1">
    <location>
        <begin position="159"/>
        <end position="248"/>
    </location>
</feature>
<dbReference type="InterPro" id="IPR050517">
    <property type="entry name" value="DDR_Repair_Kinase"/>
</dbReference>
<dbReference type="EMBL" id="VWRR01000004">
    <property type="protein sequence ID" value="KAF6004266.1"/>
    <property type="molecule type" value="Genomic_DNA"/>
</dbReference>
<dbReference type="PROSITE" id="PS50290">
    <property type="entry name" value="PI3_4_KINASE_3"/>
    <property type="match status" value="1"/>
</dbReference>
<evidence type="ECO:0000259" key="2">
    <source>
        <dbReference type="PROSITE" id="PS50290"/>
    </source>
</evidence>
<reference evidence="4 5" key="1">
    <citation type="journal article" date="2020" name="J. Phycol.">
        <title>Comparative genome analysis reveals Cyanidiococcus gen. nov., a new extremophilic red algal genus sister to Cyanidioschyzon (Cyanidioschyzonaceae, Rhodophyta).</title>
        <authorList>
            <person name="Liu S.-L."/>
            <person name="Chiang Y.-R."/>
            <person name="Yoon H.S."/>
            <person name="Fu H.-Y."/>
        </authorList>
    </citation>
    <scope>NUCLEOTIDE SEQUENCE [LARGE SCALE GENOMIC DNA]</scope>
    <source>
        <strain evidence="4 5">THAL066</strain>
    </source>
</reference>
<dbReference type="SMART" id="SM00146">
    <property type="entry name" value="PI3Kc"/>
    <property type="match status" value="1"/>
</dbReference>
<comment type="caution">
    <text evidence="4">The sequence shown here is derived from an EMBL/GenBank/DDBJ whole genome shotgun (WGS) entry which is preliminary data.</text>
</comment>
<proteinExistence type="predicted"/>
<dbReference type="Proteomes" id="UP000530660">
    <property type="component" value="Unassembled WGS sequence"/>
</dbReference>
<evidence type="ECO:0000313" key="5">
    <source>
        <dbReference type="Proteomes" id="UP000530660"/>
    </source>
</evidence>
<evidence type="ECO:0000259" key="3">
    <source>
        <dbReference type="PROSITE" id="PS51190"/>
    </source>
</evidence>
<keyword evidence="5" id="KW-1185">Reference proteome</keyword>
<sequence length="875" mass="94360">MTVECPTLESMSATVDVVQSHSSSVAGATPGNGSAPQPWPSDSPETRTEARDVCESFLSILPVWIWVPWSHELVSLLALGRHLKLVRHILLRLAGYYPEALFFYLRTFAEERRSIDGTARTVCPRLDQIQLPVMHPLRSQVTNGIPPVTGANAAGQITSAAGGARPAATGAGVSKTSPETLDSDQGSNGQAASSSTGGGAGTAPSGKPSATPPGTEDAKVPAAASDATATNGNASPAAANAASNSTRNANTHALPNIEQNIQSLLQLPLGSTPYENADAVLAFMVKQHPQLYVELETIARELGMRMKPSAEEQVLHVLNALLHRCWSLPPLMHREVSAGMRSALEEVSKMCFGTGVAAEEFHVPPSLTDLREAFEAELAPQTAKNFPATIEPFVALLRKWRGIFRRRVQAMPETLRLERVSRKLVDIRDSQLHVFGQLIQVAQQDGEPLPELMICIQSFSVDVQVIHGHGGSARGIAVTGTDGRCYRFLVETALGAALQRSQDRMGHICRFLNTLFQRDCEARRRRLVAQVPYAIPLGAQARLVTHQQHSVPLVHALQAFCECHGSDMDDTLIAFRDTCAMRLETLGNIASRELALEYRLDALKKACQSLPESVLAQWAAASLPNPNALFVVRKRFAQSLGASSLILYLLGVGSRSPFHVGICGATGEAVHFDTHPILVNRGQQVSIGFDEAVPFRLTRNIRSLIRLTGVEGPFAGSMAAALNVICREAVLVQDLIRFAYTLELFERAPRETLRDEDLTLAVDQSLRSAWSRVEPIPFSAVPLVQTPAAPTEAVAAGQRTALDRDADGGQAGVAAVTEHSSAAAVKSVRTPTPSMAGLFVRDQPEGVARRVAELIANAGDPAHLSQMEPLWYPWF</sequence>
<feature type="region of interest" description="Disordered" evidence="1">
    <location>
        <begin position="23"/>
        <end position="46"/>
    </location>
</feature>
<accession>A0A7J7IMC8</accession>
<dbReference type="GO" id="GO:0035267">
    <property type="term" value="C:NuA4 histone acetyltransferase complex"/>
    <property type="evidence" value="ECO:0007669"/>
    <property type="project" value="TreeGrafter"/>
</dbReference>